<keyword evidence="2" id="KW-1185">Reference proteome</keyword>
<protein>
    <submittedName>
        <fullName evidence="1">Uncharacterized protein</fullName>
    </submittedName>
</protein>
<evidence type="ECO:0000313" key="2">
    <source>
        <dbReference type="Proteomes" id="UP000287224"/>
    </source>
</evidence>
<gene>
    <name evidence="1" type="ORF">KDAU_34810</name>
</gene>
<organism evidence="1 2">
    <name type="scientific">Dictyobacter aurantiacus</name>
    <dbReference type="NCBI Taxonomy" id="1936993"/>
    <lineage>
        <taxon>Bacteria</taxon>
        <taxon>Bacillati</taxon>
        <taxon>Chloroflexota</taxon>
        <taxon>Ktedonobacteria</taxon>
        <taxon>Ktedonobacterales</taxon>
        <taxon>Dictyobacteraceae</taxon>
        <taxon>Dictyobacter</taxon>
    </lineage>
</organism>
<accession>A0A401ZH34</accession>
<name>A0A401ZH34_9CHLR</name>
<proteinExistence type="predicted"/>
<reference evidence="2" key="1">
    <citation type="submission" date="2018-12" db="EMBL/GenBank/DDBJ databases">
        <title>Tengunoibacter tsumagoiensis gen. nov., sp. nov., Dictyobacter kobayashii sp. nov., D. alpinus sp. nov., and D. joshuensis sp. nov. and description of Dictyobacteraceae fam. nov. within the order Ktedonobacterales isolated from Tengu-no-mugimeshi.</title>
        <authorList>
            <person name="Wang C.M."/>
            <person name="Zheng Y."/>
            <person name="Sakai Y."/>
            <person name="Toyoda A."/>
            <person name="Minakuchi Y."/>
            <person name="Abe K."/>
            <person name="Yokota A."/>
            <person name="Yabe S."/>
        </authorList>
    </citation>
    <scope>NUCLEOTIDE SEQUENCE [LARGE SCALE GENOMIC DNA]</scope>
    <source>
        <strain evidence="2">S-27</strain>
    </source>
</reference>
<dbReference type="EMBL" id="BIFQ01000001">
    <property type="protein sequence ID" value="GCE06152.1"/>
    <property type="molecule type" value="Genomic_DNA"/>
</dbReference>
<sequence>MSEKQSRRPYVLTIDEDFPLVVCLCGSTRFSEAFRKANLQETLAGHIVLSIGCDFKSDEALGLTEVDKARLDALHLRKIELADEILVLNVGDYIGASTANEILCARLLGIPIRWLEPHQCKIQECPCGEGACKD</sequence>
<dbReference type="Proteomes" id="UP000287224">
    <property type="component" value="Unassembled WGS sequence"/>
</dbReference>
<dbReference type="AlphaFoldDB" id="A0A401ZH34"/>
<comment type="caution">
    <text evidence="1">The sequence shown here is derived from an EMBL/GenBank/DDBJ whole genome shotgun (WGS) entry which is preliminary data.</text>
</comment>
<evidence type="ECO:0000313" key="1">
    <source>
        <dbReference type="EMBL" id="GCE06152.1"/>
    </source>
</evidence>